<dbReference type="InterPro" id="IPR036236">
    <property type="entry name" value="Znf_C2H2_sf"/>
</dbReference>
<keyword evidence="7" id="KW-1185">Reference proteome</keyword>
<feature type="domain" description="C2H2-type" evidence="5">
    <location>
        <begin position="28"/>
        <end position="52"/>
    </location>
</feature>
<evidence type="ECO:0000256" key="4">
    <source>
        <dbReference type="PROSITE-ProRule" id="PRU00042"/>
    </source>
</evidence>
<dbReference type="PANTHER" id="PTHR23235">
    <property type="entry name" value="KRUEPPEL-LIKE TRANSCRIPTION FACTOR"/>
    <property type="match status" value="1"/>
</dbReference>
<dbReference type="OrthoDB" id="10018191at2759"/>
<organism evidence="6 7">
    <name type="scientific">Aulographum hederae CBS 113979</name>
    <dbReference type="NCBI Taxonomy" id="1176131"/>
    <lineage>
        <taxon>Eukaryota</taxon>
        <taxon>Fungi</taxon>
        <taxon>Dikarya</taxon>
        <taxon>Ascomycota</taxon>
        <taxon>Pezizomycotina</taxon>
        <taxon>Dothideomycetes</taxon>
        <taxon>Pleosporomycetidae</taxon>
        <taxon>Aulographales</taxon>
        <taxon>Aulographaceae</taxon>
    </lineage>
</organism>
<evidence type="ECO:0000259" key="5">
    <source>
        <dbReference type="PROSITE" id="PS50157"/>
    </source>
</evidence>
<keyword evidence="3" id="KW-0862">Zinc</keyword>
<gene>
    <name evidence="6" type="ORF">K402DRAFT_298515</name>
</gene>
<keyword evidence="1" id="KW-0479">Metal-binding</keyword>
<dbReference type="AlphaFoldDB" id="A0A6G1H0L2"/>
<accession>A0A6G1H0L2</accession>
<evidence type="ECO:0000256" key="1">
    <source>
        <dbReference type="ARBA" id="ARBA00022723"/>
    </source>
</evidence>
<dbReference type="InterPro" id="IPR013087">
    <property type="entry name" value="Znf_C2H2_type"/>
</dbReference>
<evidence type="ECO:0000313" key="6">
    <source>
        <dbReference type="EMBL" id="KAF1986763.1"/>
    </source>
</evidence>
<reference evidence="6" key="1">
    <citation type="journal article" date="2020" name="Stud. Mycol.">
        <title>101 Dothideomycetes genomes: a test case for predicting lifestyles and emergence of pathogens.</title>
        <authorList>
            <person name="Haridas S."/>
            <person name="Albert R."/>
            <person name="Binder M."/>
            <person name="Bloem J."/>
            <person name="Labutti K."/>
            <person name="Salamov A."/>
            <person name="Andreopoulos B."/>
            <person name="Baker S."/>
            <person name="Barry K."/>
            <person name="Bills G."/>
            <person name="Bluhm B."/>
            <person name="Cannon C."/>
            <person name="Castanera R."/>
            <person name="Culley D."/>
            <person name="Daum C."/>
            <person name="Ezra D."/>
            <person name="Gonzalez J."/>
            <person name="Henrissat B."/>
            <person name="Kuo A."/>
            <person name="Liang C."/>
            <person name="Lipzen A."/>
            <person name="Lutzoni F."/>
            <person name="Magnuson J."/>
            <person name="Mondo S."/>
            <person name="Nolan M."/>
            <person name="Ohm R."/>
            <person name="Pangilinan J."/>
            <person name="Park H.-J."/>
            <person name="Ramirez L."/>
            <person name="Alfaro M."/>
            <person name="Sun H."/>
            <person name="Tritt A."/>
            <person name="Yoshinaga Y."/>
            <person name="Zwiers L.-H."/>
            <person name="Turgeon B."/>
            <person name="Goodwin S."/>
            <person name="Spatafora J."/>
            <person name="Crous P."/>
            <person name="Grigoriev I."/>
        </authorList>
    </citation>
    <scope>NUCLEOTIDE SEQUENCE</scope>
    <source>
        <strain evidence="6">CBS 113979</strain>
    </source>
</reference>
<name>A0A6G1H0L2_9PEZI</name>
<evidence type="ECO:0000256" key="3">
    <source>
        <dbReference type="ARBA" id="ARBA00022833"/>
    </source>
</evidence>
<dbReference type="Proteomes" id="UP000800041">
    <property type="component" value="Unassembled WGS sequence"/>
</dbReference>
<feature type="non-terminal residue" evidence="6">
    <location>
        <position position="57"/>
    </location>
</feature>
<dbReference type="Gene3D" id="3.30.160.60">
    <property type="entry name" value="Classic Zinc Finger"/>
    <property type="match status" value="2"/>
</dbReference>
<evidence type="ECO:0000256" key="2">
    <source>
        <dbReference type="ARBA" id="ARBA00022771"/>
    </source>
</evidence>
<proteinExistence type="predicted"/>
<feature type="non-terminal residue" evidence="6">
    <location>
        <position position="1"/>
    </location>
</feature>
<dbReference type="GO" id="GO:0008270">
    <property type="term" value="F:zinc ion binding"/>
    <property type="evidence" value="ECO:0007669"/>
    <property type="project" value="UniProtKB-KW"/>
</dbReference>
<dbReference type="PROSITE" id="PS00028">
    <property type="entry name" value="ZINC_FINGER_C2H2_1"/>
    <property type="match status" value="1"/>
</dbReference>
<keyword evidence="2 4" id="KW-0863">Zinc-finger</keyword>
<sequence length="57" mass="6873">CNKGFERVEHLRRHEFTHDGERPFACPYVCPDKPCCKRFGRNDNLQEHYKTHLKLSK</sequence>
<dbReference type="PROSITE" id="PS50157">
    <property type="entry name" value="ZINC_FINGER_C2H2_2"/>
    <property type="match status" value="2"/>
</dbReference>
<dbReference type="EMBL" id="ML977155">
    <property type="protein sequence ID" value="KAF1986763.1"/>
    <property type="molecule type" value="Genomic_DNA"/>
</dbReference>
<protein>
    <recommendedName>
        <fullName evidence="5">C2H2-type domain-containing protein</fullName>
    </recommendedName>
</protein>
<evidence type="ECO:0000313" key="7">
    <source>
        <dbReference type="Proteomes" id="UP000800041"/>
    </source>
</evidence>
<dbReference type="SUPFAM" id="SSF57667">
    <property type="entry name" value="beta-beta-alpha zinc fingers"/>
    <property type="match status" value="1"/>
</dbReference>
<feature type="domain" description="C2H2-type" evidence="5">
    <location>
        <begin position="1"/>
        <end position="23"/>
    </location>
</feature>